<dbReference type="EMBL" id="VEVO01000010">
    <property type="protein sequence ID" value="KAF0036585.1"/>
    <property type="molecule type" value="Genomic_DNA"/>
</dbReference>
<feature type="domain" description="UBZ2-type" evidence="2">
    <location>
        <begin position="275"/>
        <end position="332"/>
    </location>
</feature>
<dbReference type="PANTHER" id="PTHR37862">
    <property type="entry name" value="FANCONI ANEMIA CORE COMPLEX-ASSOCIATED PROTEIN 20"/>
    <property type="match status" value="1"/>
</dbReference>
<proteinExistence type="predicted"/>
<evidence type="ECO:0000259" key="2">
    <source>
        <dbReference type="PROSITE" id="PS51906"/>
    </source>
</evidence>
<gene>
    <name evidence="3" type="ORF">F2P81_011897</name>
</gene>
<evidence type="ECO:0000313" key="3">
    <source>
        <dbReference type="EMBL" id="KAF0036585.1"/>
    </source>
</evidence>
<dbReference type="Pfam" id="PF15750">
    <property type="entry name" value="UBZ_FAAP20"/>
    <property type="match status" value="1"/>
</dbReference>
<dbReference type="PANTHER" id="PTHR37862:SF1">
    <property type="entry name" value="FANCONI ANEMIA CORE COMPLEX-ASSOCIATED PROTEIN 20"/>
    <property type="match status" value="1"/>
</dbReference>
<feature type="region of interest" description="Disordered" evidence="1">
    <location>
        <begin position="139"/>
        <end position="197"/>
    </location>
</feature>
<evidence type="ECO:0000313" key="4">
    <source>
        <dbReference type="Proteomes" id="UP000438429"/>
    </source>
</evidence>
<protein>
    <recommendedName>
        <fullName evidence="2">UBZ2-type domain-containing protein</fullName>
    </recommendedName>
</protein>
<feature type="region of interest" description="Disordered" evidence="1">
    <location>
        <begin position="1"/>
        <end position="59"/>
    </location>
</feature>
<feature type="compositionally biased region" description="Polar residues" evidence="1">
    <location>
        <begin position="162"/>
        <end position="186"/>
    </location>
</feature>
<reference evidence="3 4" key="1">
    <citation type="submission" date="2019-06" db="EMBL/GenBank/DDBJ databases">
        <title>Draft genomes of female and male turbot (Scophthalmus maximus).</title>
        <authorList>
            <person name="Xu H."/>
            <person name="Xu X.-W."/>
            <person name="Shao C."/>
            <person name="Chen S."/>
        </authorList>
    </citation>
    <scope>NUCLEOTIDE SEQUENCE [LARGE SCALE GENOMIC DNA]</scope>
    <source>
        <strain evidence="3">Ysfricsl-2016a</strain>
        <tissue evidence="3">Blood</tissue>
    </source>
</reference>
<accession>A0A6A4SV73</accession>
<feature type="compositionally biased region" description="Basic and acidic residues" evidence="1">
    <location>
        <begin position="1"/>
        <end position="28"/>
    </location>
</feature>
<sequence length="358" mass="39546">MSDQHRGLSQLRRGEKFRASEVRREAGRGRTTTAAFKRKKSTVEMLQSEASSRDTEKRLQPTLFPPFSCPRSVVHAAAWWNGEQLPAVESLWAFTLRSSLSYLEEQHWDPVPDLPLPAALGPAALQFADQRGCDLREEVAPLPEPAPPSPRTMSSPDPLRLGSSQQYLSVQTEPAPHTSDTLLSSHGRQRHDGRTASLTKRQWVPPLSREEAVSLARYSSVGGREQVEEAGPFKRQLLTNQVKDSKDKGEVVKEKDEELGSVRGDVGAVAGGGRLQSCPMCLLVFPVGSNFAQMRHDYAGCQLPTQSNQFTQMDCDGHLAQCLSQRNVDVTCRVQIHGKAPSNASEKRIRLGDLCQNS</sequence>
<dbReference type="GO" id="GO:0043130">
    <property type="term" value="F:ubiquitin binding"/>
    <property type="evidence" value="ECO:0007669"/>
    <property type="project" value="InterPro"/>
</dbReference>
<comment type="caution">
    <text evidence="3">The sequence shown here is derived from an EMBL/GenBank/DDBJ whole genome shotgun (WGS) entry which is preliminary data.</text>
</comment>
<name>A0A6A4SV73_SCOMX</name>
<dbReference type="AlphaFoldDB" id="A0A6A4SV73"/>
<dbReference type="PROSITE" id="PS51906">
    <property type="entry name" value="ZF_UBZ2"/>
    <property type="match status" value="1"/>
</dbReference>
<dbReference type="GO" id="GO:0043240">
    <property type="term" value="C:Fanconi anaemia nuclear complex"/>
    <property type="evidence" value="ECO:0007669"/>
    <property type="project" value="TreeGrafter"/>
</dbReference>
<organism evidence="3 4">
    <name type="scientific">Scophthalmus maximus</name>
    <name type="common">Turbot</name>
    <name type="synonym">Psetta maxima</name>
    <dbReference type="NCBI Taxonomy" id="52904"/>
    <lineage>
        <taxon>Eukaryota</taxon>
        <taxon>Metazoa</taxon>
        <taxon>Chordata</taxon>
        <taxon>Craniata</taxon>
        <taxon>Vertebrata</taxon>
        <taxon>Euteleostomi</taxon>
        <taxon>Actinopterygii</taxon>
        <taxon>Neopterygii</taxon>
        <taxon>Teleostei</taxon>
        <taxon>Neoteleostei</taxon>
        <taxon>Acanthomorphata</taxon>
        <taxon>Carangaria</taxon>
        <taxon>Pleuronectiformes</taxon>
        <taxon>Pleuronectoidei</taxon>
        <taxon>Scophthalmidae</taxon>
        <taxon>Scophthalmus</taxon>
    </lineage>
</organism>
<dbReference type="InterPro" id="IPR031490">
    <property type="entry name" value="UBZ2_FAAP20"/>
</dbReference>
<evidence type="ECO:0000256" key="1">
    <source>
        <dbReference type="SAM" id="MobiDB-lite"/>
    </source>
</evidence>
<dbReference type="Proteomes" id="UP000438429">
    <property type="component" value="Unassembled WGS sequence"/>
</dbReference>
<dbReference type="InterPro" id="IPR052689">
    <property type="entry name" value="FA_core_complex_assoc"/>
</dbReference>